<reference evidence="1 2" key="1">
    <citation type="submission" date="2016-11" db="EMBL/GenBank/DDBJ databases">
        <authorList>
            <person name="Jaros S."/>
            <person name="Januszkiewicz K."/>
            <person name="Wedrychowicz H."/>
        </authorList>
    </citation>
    <scope>NUCLEOTIDE SEQUENCE [LARGE SCALE GENOMIC DNA]</scope>
    <source>
        <strain evidence="1 2">DSM 25479</strain>
    </source>
</reference>
<organism evidence="1 2">
    <name type="scientific">Cruoricaptor ignavus</name>
    <dbReference type="NCBI Taxonomy" id="1118202"/>
    <lineage>
        <taxon>Bacteria</taxon>
        <taxon>Pseudomonadati</taxon>
        <taxon>Bacteroidota</taxon>
        <taxon>Flavobacteriia</taxon>
        <taxon>Flavobacteriales</taxon>
        <taxon>Weeksellaceae</taxon>
        <taxon>Cruoricaptor</taxon>
    </lineage>
</organism>
<name>A0A1M6DKM2_9FLAO</name>
<dbReference type="AlphaFoldDB" id="A0A1M6DKM2"/>
<proteinExistence type="predicted"/>
<keyword evidence="2" id="KW-1185">Reference proteome</keyword>
<evidence type="ECO:0008006" key="3">
    <source>
        <dbReference type="Google" id="ProtNLM"/>
    </source>
</evidence>
<gene>
    <name evidence="1" type="ORF">SAMN05443429_10414</name>
</gene>
<protein>
    <recommendedName>
        <fullName evidence="3">CRISPR-associated protein Csh1</fullName>
    </recommendedName>
</protein>
<dbReference type="STRING" id="1118202.SAMN05443429_10414"/>
<dbReference type="EMBL" id="FQYI01000004">
    <property type="protein sequence ID" value="SHI73864.1"/>
    <property type="molecule type" value="Genomic_DNA"/>
</dbReference>
<evidence type="ECO:0000313" key="1">
    <source>
        <dbReference type="EMBL" id="SHI73864.1"/>
    </source>
</evidence>
<dbReference type="Proteomes" id="UP000184335">
    <property type="component" value="Unassembled WGS sequence"/>
</dbReference>
<evidence type="ECO:0000313" key="2">
    <source>
        <dbReference type="Proteomes" id="UP000184335"/>
    </source>
</evidence>
<accession>A0A1M6DKM2</accession>
<sequence>MSLDAVIKVGKHYRNSENSWKYHDQVNSAMKDVENLSKKKDINGNTIETTFINIPVEQGDTLVFDLENTAEITDEDKKSNIYYLNFKTSKKDAEKRFLIGDIVYSSFVNKKGEIEENGNYRMPKGKKPSSFFKCEEVAKTMDDPFIQKFRAAFREKADEIEKLLKSYPSVVLHFDFGGKRWIDFEGTIDNIDSILTDSLVINTSFENKVALDKYLYKTLGGATPGFSEESRYKNRLFSRDEIISLMYAGKAAESPTIRINPTNIGIIAIPHSDNLNSSEVVRFFERNNSYLNDEEVDIEQGKEGEMSSRADGDNESLFAELVENNFDAKVKYDLVFTNIPKSPAGVFWDLTEIANLEKSLLVNINEKIRNIKHEVNSWAYSEIPNLKSKPVFDTKISFLKILGDVTKDKKKFQNHLLSVLPKIYTDTYYHDPIILPAFIERVEYNIRNSGQGFSTLKYDFYFLIRLQKTDIMAEITNSKSYTIGQALGTMARPFAAWRDDCPIKSFEKSYVGNLTRRISSLDDVTKFSDFLNQKLTIHERAFKAEKEAFLSLAETLKNFEGEKYNKHYCSLGFFESYYAPYKKPEKDTETIAEND</sequence>